<organism evidence="2 3">
    <name type="scientific">Actinomyces ruminicola</name>
    <dbReference type="NCBI Taxonomy" id="332524"/>
    <lineage>
        <taxon>Bacteria</taxon>
        <taxon>Bacillati</taxon>
        <taxon>Actinomycetota</taxon>
        <taxon>Actinomycetes</taxon>
        <taxon>Actinomycetales</taxon>
        <taxon>Actinomycetaceae</taxon>
        <taxon>Actinomyces</taxon>
    </lineage>
</organism>
<proteinExistence type="predicted"/>
<gene>
    <name evidence="2" type="ORF">SAMN04487766_108107</name>
</gene>
<reference evidence="2 3" key="1">
    <citation type="submission" date="2016-10" db="EMBL/GenBank/DDBJ databases">
        <authorList>
            <person name="de Groot N.N."/>
        </authorList>
    </citation>
    <scope>NUCLEOTIDE SEQUENCE [LARGE SCALE GENOMIC DNA]</scope>
    <source>
        <strain evidence="2 3">KPR-7B</strain>
    </source>
</reference>
<sequence length="105" mass="10949">MVPDSGVAPGGGLSAWRPATGACSRARRHKVSEIGTNSSGAAGRRGQSVGIMRFLDRPQGLPAAFVPNSDTPAGAWAHTHPTHHTTPATLTMPPPPHHTHKPEEP</sequence>
<evidence type="ECO:0000256" key="1">
    <source>
        <dbReference type="SAM" id="MobiDB-lite"/>
    </source>
</evidence>
<feature type="region of interest" description="Disordered" evidence="1">
    <location>
        <begin position="63"/>
        <end position="105"/>
    </location>
</feature>
<dbReference type="Proteomes" id="UP000199671">
    <property type="component" value="Unassembled WGS sequence"/>
</dbReference>
<feature type="region of interest" description="Disordered" evidence="1">
    <location>
        <begin position="27"/>
        <end position="47"/>
    </location>
</feature>
<dbReference type="AlphaFoldDB" id="A0A1G9WZ48"/>
<name>A0A1G9WZ48_9ACTO</name>
<protein>
    <submittedName>
        <fullName evidence="2">Uncharacterized protein</fullName>
    </submittedName>
</protein>
<evidence type="ECO:0000313" key="2">
    <source>
        <dbReference type="EMBL" id="SDM89730.1"/>
    </source>
</evidence>
<accession>A0A1G9WZ48</accession>
<evidence type="ECO:0000313" key="3">
    <source>
        <dbReference type="Proteomes" id="UP000199671"/>
    </source>
</evidence>
<dbReference type="EMBL" id="FNHU01000008">
    <property type="protein sequence ID" value="SDM89730.1"/>
    <property type="molecule type" value="Genomic_DNA"/>
</dbReference>
<feature type="compositionally biased region" description="Low complexity" evidence="1">
    <location>
        <begin position="71"/>
        <end position="91"/>
    </location>
</feature>